<dbReference type="GO" id="GO:0006606">
    <property type="term" value="P:protein import into nucleus"/>
    <property type="evidence" value="ECO:0007669"/>
    <property type="project" value="TreeGrafter"/>
</dbReference>
<feature type="compositionally biased region" description="Acidic residues" evidence="2">
    <location>
        <begin position="939"/>
        <end position="949"/>
    </location>
</feature>
<keyword evidence="1" id="KW-0653">Protein transport</keyword>
<feature type="domain" description="Transcription factor TFIIIC triple barrel" evidence="4">
    <location>
        <begin position="9"/>
        <end position="65"/>
    </location>
</feature>
<protein>
    <submittedName>
        <fullName evidence="7">Importin 9</fullName>
    </submittedName>
</protein>
<evidence type="ECO:0000256" key="2">
    <source>
        <dbReference type="SAM" id="MobiDB-lite"/>
    </source>
</evidence>
<organism evidence="7 8">
    <name type="scientific">Boothiomyces macroporosus</name>
    <dbReference type="NCBI Taxonomy" id="261099"/>
    <lineage>
        <taxon>Eukaryota</taxon>
        <taxon>Fungi</taxon>
        <taxon>Fungi incertae sedis</taxon>
        <taxon>Chytridiomycota</taxon>
        <taxon>Chytridiomycota incertae sedis</taxon>
        <taxon>Chytridiomycetes</taxon>
        <taxon>Rhizophydiales</taxon>
        <taxon>Terramycetaceae</taxon>
        <taxon>Boothiomyces</taxon>
    </lineage>
</organism>
<dbReference type="GO" id="GO:0005635">
    <property type="term" value="C:nuclear envelope"/>
    <property type="evidence" value="ECO:0007669"/>
    <property type="project" value="TreeGrafter"/>
</dbReference>
<feature type="region of interest" description="Disordered" evidence="2">
    <location>
        <begin position="917"/>
        <end position="954"/>
    </location>
</feature>
<dbReference type="Gene3D" id="1.25.10.10">
    <property type="entry name" value="Leucine-rich Repeat Variant"/>
    <property type="match status" value="1"/>
</dbReference>
<dbReference type="PANTHER" id="PTHR10997">
    <property type="entry name" value="IMPORTIN-7, 8, 11"/>
    <property type="match status" value="1"/>
</dbReference>
<dbReference type="AlphaFoldDB" id="A0AAD5Y6S4"/>
<feature type="domain" description="Importin-9 central HEAT repeats" evidence="5">
    <location>
        <begin position="329"/>
        <end position="585"/>
    </location>
</feature>
<dbReference type="Pfam" id="PF25758">
    <property type="entry name" value="TPR_IPO11"/>
    <property type="match status" value="1"/>
</dbReference>
<evidence type="ECO:0000259" key="3">
    <source>
        <dbReference type="Pfam" id="PF08389"/>
    </source>
</evidence>
<comment type="caution">
    <text evidence="7">The sequence shown here is derived from an EMBL/GenBank/DDBJ whole genome shotgun (WGS) entry which is preliminary data.</text>
</comment>
<dbReference type="EMBL" id="JADGKB010000019">
    <property type="protein sequence ID" value="KAJ3259333.1"/>
    <property type="molecule type" value="Genomic_DNA"/>
</dbReference>
<name>A0AAD5Y6S4_9FUNG</name>
<evidence type="ECO:0000313" key="8">
    <source>
        <dbReference type="Proteomes" id="UP001210925"/>
    </source>
</evidence>
<feature type="domain" description="Importin-7/11-like TPR repeats" evidence="6">
    <location>
        <begin position="605"/>
        <end position="838"/>
    </location>
</feature>
<reference evidence="7" key="1">
    <citation type="submission" date="2020-05" db="EMBL/GenBank/DDBJ databases">
        <title>Phylogenomic resolution of chytrid fungi.</title>
        <authorList>
            <person name="Stajich J.E."/>
            <person name="Amses K."/>
            <person name="Simmons R."/>
            <person name="Seto K."/>
            <person name="Myers J."/>
            <person name="Bonds A."/>
            <person name="Quandt C.A."/>
            <person name="Barry K."/>
            <person name="Liu P."/>
            <person name="Grigoriev I."/>
            <person name="Longcore J.E."/>
            <person name="James T.Y."/>
        </authorList>
    </citation>
    <scope>NUCLEOTIDE SEQUENCE</scope>
    <source>
        <strain evidence="7">PLAUS21</strain>
    </source>
</reference>
<dbReference type="Pfam" id="PF08389">
    <property type="entry name" value="Xpo1"/>
    <property type="match status" value="1"/>
</dbReference>
<accession>A0AAD5Y6S4</accession>
<gene>
    <name evidence="7" type="primary">IPO9</name>
    <name evidence="7" type="ORF">HK103_002531</name>
</gene>
<feature type="compositionally biased region" description="Acidic residues" evidence="2">
    <location>
        <begin position="917"/>
        <end position="932"/>
    </location>
</feature>
<evidence type="ECO:0000259" key="6">
    <source>
        <dbReference type="Pfam" id="PF25758"/>
    </source>
</evidence>
<dbReference type="Pfam" id="PF25018">
    <property type="entry name" value="HEAT_IPO9_c"/>
    <property type="match status" value="1"/>
</dbReference>
<proteinExistence type="predicted"/>
<keyword evidence="1" id="KW-0813">Transport</keyword>
<keyword evidence="8" id="KW-1185">Reference proteome</keyword>
<feature type="domain" description="Exportin-1/Importin-beta-like" evidence="3">
    <location>
        <begin position="101"/>
        <end position="151"/>
    </location>
</feature>
<evidence type="ECO:0000256" key="1">
    <source>
        <dbReference type="ARBA" id="ARBA00022927"/>
    </source>
</evidence>
<dbReference type="InterPro" id="IPR056840">
    <property type="entry name" value="HEAT_IPO9_central"/>
</dbReference>
<dbReference type="InterPro" id="IPR011989">
    <property type="entry name" value="ARM-like"/>
</dbReference>
<dbReference type="InterPro" id="IPR058669">
    <property type="entry name" value="TPR_IPO7/11-like"/>
</dbReference>
<dbReference type="Proteomes" id="UP001210925">
    <property type="component" value="Unassembled WGS sequence"/>
</dbReference>
<dbReference type="InterPro" id="IPR016024">
    <property type="entry name" value="ARM-type_fold"/>
</dbReference>
<sequence length="996" mass="112257">MGSLDSTISEDTVTLLGIDTKKPILKIGNQIYAGSVQSTIGTGVVFNEKMEYVCKFEKSLKFKRLAAVTLKNSVDQIIVMDPTSKEYLKKQLVLHLKESNSAIRSNLALTVSKVAHLEWPEQWPNLFMDLIELLKSDLHACHGALSVLTNFVRDDLSDLAFPQIAPILLPELYKIFTGNYPSNLRGKAVSICKDFVEMIYMVKEEYPEAVTNYLVPFINLWMNTFIQILKESDDIMIKNQVLLIVVKLVRAFPKEMGNYVTIFMEIIWNEATTLKIPYQKNYIEENNEFAEEVDSDGETHSTSTILYSCFDYIQQVCRKKAVKPLFEKSLHDIFRVLLVYLQITSEMESNWSRDMNQFVQDDDEEAAAYNVRIAVNQCLIVLFVLTQNLIDAFKVKGITALFEVCSENFILSGEQRQAGNKLWWKLNEASLFALGRFPSELIENAQSLNMDYIFTDIVVNNMNCTDLPFLQGRALWFASQFASDLPEHLTSQYLAACVDALTLTHINFAVKVFAMKAIRGFFSSGKKSLGVAHQANIIKELVSLADHVKDDLLVLLLETLTLTIGINKEITAHHEEMLTDVFIKLLNLFITELLHELFSELSSNELMSVAFQTKIFPILSQAIDMEQVHKNATISATALDFLTELIKNVPDPLPSAYTVDIFPKVIQMMLTVDNSGLLQNGQETLKVLVNRDLNGIIQWNNGTRSGLEYVLEFIGKMLGPNESESSALFIGNLITKVIQKGGDLIVPFIPTLLTGIIQRLDHAKIPAFIETLVLIFCHLIQTRAETVIDFLASLNVNGKTGLEIFVRKWCECFTDISGVYENKLSVNAMLIFFTSGDPRLASITVTGDLIVTEASKLGVNIEMVTRSRANANPVQYSTLTFPQKAIGLLLNEYKTLSLPLANPSSLKDEHVFEYDGESEDDWEGLSENDDPDPFSYYQEDADEAEDSENKDDPVFSVNIKEKIEQAVKGCWNNGMQNLFAHLNKAEQTLVQQILNK</sequence>
<dbReference type="InterPro" id="IPR013598">
    <property type="entry name" value="Exportin-1/Importin-b-like"/>
</dbReference>
<evidence type="ECO:0000259" key="5">
    <source>
        <dbReference type="Pfam" id="PF25018"/>
    </source>
</evidence>
<dbReference type="Pfam" id="PF10419">
    <property type="entry name" value="TFIIIC_sub6"/>
    <property type="match status" value="1"/>
</dbReference>
<evidence type="ECO:0000313" key="7">
    <source>
        <dbReference type="EMBL" id="KAJ3259333.1"/>
    </source>
</evidence>
<dbReference type="GO" id="GO:0005829">
    <property type="term" value="C:cytosol"/>
    <property type="evidence" value="ECO:0007669"/>
    <property type="project" value="TreeGrafter"/>
</dbReference>
<dbReference type="InterPro" id="IPR019481">
    <property type="entry name" value="TFIIIC_triple_barrel"/>
</dbReference>
<dbReference type="SUPFAM" id="SSF48371">
    <property type="entry name" value="ARM repeat"/>
    <property type="match status" value="1"/>
</dbReference>
<evidence type="ECO:0000259" key="4">
    <source>
        <dbReference type="Pfam" id="PF10419"/>
    </source>
</evidence>
<dbReference type="PANTHER" id="PTHR10997:SF9">
    <property type="entry name" value="IMPORTIN-9"/>
    <property type="match status" value="1"/>
</dbReference>